<dbReference type="InterPro" id="IPR000683">
    <property type="entry name" value="Gfo/Idh/MocA-like_OxRdtase_N"/>
</dbReference>
<dbReference type="EMBL" id="WUWG01000001">
    <property type="protein sequence ID" value="MXU64392.1"/>
    <property type="molecule type" value="Genomic_DNA"/>
</dbReference>
<dbReference type="Gene3D" id="3.40.50.720">
    <property type="entry name" value="NAD(P)-binding Rossmann-like Domain"/>
    <property type="match status" value="1"/>
</dbReference>
<evidence type="ECO:0000313" key="4">
    <source>
        <dbReference type="EMBL" id="MXU64392.1"/>
    </source>
</evidence>
<dbReference type="SUPFAM" id="SSF55347">
    <property type="entry name" value="Glyceraldehyde-3-phosphate dehydrogenase-like, C-terminal domain"/>
    <property type="match status" value="1"/>
</dbReference>
<evidence type="ECO:0000313" key="5">
    <source>
        <dbReference type="Proteomes" id="UP000436016"/>
    </source>
</evidence>
<dbReference type="Pfam" id="PF22725">
    <property type="entry name" value="GFO_IDH_MocA_C3"/>
    <property type="match status" value="1"/>
</dbReference>
<keyword evidence="1" id="KW-0560">Oxidoreductase</keyword>
<evidence type="ECO:0000259" key="2">
    <source>
        <dbReference type="Pfam" id="PF01408"/>
    </source>
</evidence>
<dbReference type="GO" id="GO:0016491">
    <property type="term" value="F:oxidoreductase activity"/>
    <property type="evidence" value="ECO:0007669"/>
    <property type="project" value="UniProtKB-KW"/>
</dbReference>
<comment type="caution">
    <text evidence="4">The sequence shown here is derived from an EMBL/GenBank/DDBJ whole genome shotgun (WGS) entry which is preliminary data.</text>
</comment>
<sequence>MADRKVKIGVVGCGVVASAYYLPFLMDHEPADLVAVCDLTEQRAKDCARLFGAKEIYTDYHDMLAKADIEAVWILTGPGTHKAFAVAAAEAGKHILLQKPMATTKADADAIQAVVKKAGVHCLVEPSQQSPLQPPYPRLRELVKQGALGDPYWFSFIWTGPDHDNGGLGHNPYGAAAFLTKESGGMLYDYAYGPSQIVSVLGTCKSVMAMAALQVPDRPIVPESDYTNYLSKATDPWDANYWDAVVKAPKTDSARTEAPDVYNILYEMEEGWIGMFHVGRPFQPIPKGVRGGSMEVFGTEGNIYFDPYPGIHSTVSSTNRSLLNNPDENGWETHPKDGDLSKAKWPKPVPGGFNYYHESSRELIDCILTGRRTMIDEDWGAHINEMLTGAQESAETGRKYEMQTRVNW</sequence>
<evidence type="ECO:0000256" key="1">
    <source>
        <dbReference type="ARBA" id="ARBA00023002"/>
    </source>
</evidence>
<dbReference type="Proteomes" id="UP000436016">
    <property type="component" value="Unassembled WGS sequence"/>
</dbReference>
<dbReference type="RefSeq" id="WP_160851708.1">
    <property type="nucleotide sequence ID" value="NZ_WUWG01000001.1"/>
</dbReference>
<proteinExistence type="predicted"/>
<feature type="domain" description="Gfo/Idh/MocA-like oxidoreductase N-terminal" evidence="2">
    <location>
        <begin position="6"/>
        <end position="124"/>
    </location>
</feature>
<dbReference type="Gene3D" id="3.30.360.10">
    <property type="entry name" value="Dihydrodipicolinate Reductase, domain 2"/>
    <property type="match status" value="1"/>
</dbReference>
<dbReference type="AlphaFoldDB" id="A0A6B0TT41"/>
<dbReference type="GO" id="GO:0000166">
    <property type="term" value="F:nucleotide binding"/>
    <property type="evidence" value="ECO:0007669"/>
    <property type="project" value="InterPro"/>
</dbReference>
<dbReference type="PANTHER" id="PTHR43818">
    <property type="entry name" value="BCDNA.GH03377"/>
    <property type="match status" value="1"/>
</dbReference>
<dbReference type="InterPro" id="IPR055170">
    <property type="entry name" value="GFO_IDH_MocA-like_dom"/>
</dbReference>
<name>A0A6B0TT41_9RHOB</name>
<dbReference type="InterPro" id="IPR050463">
    <property type="entry name" value="Gfo/Idh/MocA_oxidrdct_glycsds"/>
</dbReference>
<feature type="domain" description="GFO/IDH/MocA-like oxidoreductase" evidence="3">
    <location>
        <begin position="138"/>
        <end position="303"/>
    </location>
</feature>
<dbReference type="PANTHER" id="PTHR43818:SF11">
    <property type="entry name" value="BCDNA.GH03377"/>
    <property type="match status" value="1"/>
</dbReference>
<evidence type="ECO:0000259" key="3">
    <source>
        <dbReference type="Pfam" id="PF22725"/>
    </source>
</evidence>
<organism evidence="4 5">
    <name type="scientific">Oceanomicrobium pacificus</name>
    <dbReference type="NCBI Taxonomy" id="2692916"/>
    <lineage>
        <taxon>Bacteria</taxon>
        <taxon>Pseudomonadati</taxon>
        <taxon>Pseudomonadota</taxon>
        <taxon>Alphaproteobacteria</taxon>
        <taxon>Rhodobacterales</taxon>
        <taxon>Paracoccaceae</taxon>
        <taxon>Oceanomicrobium</taxon>
    </lineage>
</organism>
<reference evidence="4 5" key="1">
    <citation type="submission" date="2019-12" db="EMBL/GenBank/DDBJ databases">
        <title>Strain KN286 was isolated from seawater, which was collected from Caroline Seamount in the tropical western Pacific.</title>
        <authorList>
            <person name="Wang Q."/>
        </authorList>
    </citation>
    <scope>NUCLEOTIDE SEQUENCE [LARGE SCALE GENOMIC DNA]</scope>
    <source>
        <strain evidence="4 5">KN286</strain>
    </source>
</reference>
<accession>A0A6B0TT41</accession>
<dbReference type="SUPFAM" id="SSF51735">
    <property type="entry name" value="NAD(P)-binding Rossmann-fold domains"/>
    <property type="match status" value="1"/>
</dbReference>
<gene>
    <name evidence="4" type="ORF">GSH16_02950</name>
</gene>
<dbReference type="Pfam" id="PF01408">
    <property type="entry name" value="GFO_IDH_MocA"/>
    <property type="match status" value="1"/>
</dbReference>
<keyword evidence="5" id="KW-1185">Reference proteome</keyword>
<protein>
    <submittedName>
        <fullName evidence="4">Gfo/Idh/MocA family oxidoreductase</fullName>
    </submittedName>
</protein>
<dbReference type="InterPro" id="IPR036291">
    <property type="entry name" value="NAD(P)-bd_dom_sf"/>
</dbReference>